<evidence type="ECO:0000259" key="3">
    <source>
        <dbReference type="Pfam" id="PF00501"/>
    </source>
</evidence>
<protein>
    <recommendedName>
        <fullName evidence="3">AMP-dependent synthetase/ligase domain-containing protein</fullName>
    </recommendedName>
</protein>
<dbReference type="GO" id="GO:0016020">
    <property type="term" value="C:membrane"/>
    <property type="evidence" value="ECO:0007669"/>
    <property type="project" value="TreeGrafter"/>
</dbReference>
<reference evidence="4" key="2">
    <citation type="submission" date="2021-01" db="EMBL/GenBank/DDBJ databases">
        <authorList>
            <person name="Schikora-Tamarit M.A."/>
        </authorList>
    </citation>
    <scope>NUCLEOTIDE SEQUENCE</scope>
    <source>
        <strain evidence="4">CBS6341</strain>
    </source>
</reference>
<dbReference type="Pfam" id="PF00501">
    <property type="entry name" value="AMP-binding"/>
    <property type="match status" value="1"/>
</dbReference>
<gene>
    <name evidence="4" type="ORF">WICMUC_002031</name>
</gene>
<reference evidence="4" key="1">
    <citation type="journal article" date="2021" name="Open Biol.">
        <title>Shared evolutionary footprints suggest mitochondrial oxidative damage underlies multiple complex I losses in fungi.</title>
        <authorList>
            <person name="Schikora-Tamarit M.A."/>
            <person name="Marcet-Houben M."/>
            <person name="Nosek J."/>
            <person name="Gabaldon T."/>
        </authorList>
    </citation>
    <scope>NUCLEOTIDE SEQUENCE</scope>
    <source>
        <strain evidence="4">CBS6341</strain>
    </source>
</reference>
<dbReference type="AlphaFoldDB" id="A0A9P8TF82"/>
<dbReference type="Proteomes" id="UP000769528">
    <property type="component" value="Unassembled WGS sequence"/>
</dbReference>
<comment type="caution">
    <text evidence="4">The sequence shown here is derived from an EMBL/GenBank/DDBJ whole genome shotgun (WGS) entry which is preliminary data.</text>
</comment>
<keyword evidence="2" id="KW-0067">ATP-binding</keyword>
<dbReference type="Gene3D" id="3.40.50.12780">
    <property type="entry name" value="N-terminal domain of ligase-like"/>
    <property type="match status" value="1"/>
</dbReference>
<evidence type="ECO:0000313" key="4">
    <source>
        <dbReference type="EMBL" id="KAH3676400.1"/>
    </source>
</evidence>
<dbReference type="GO" id="GO:0005783">
    <property type="term" value="C:endoplasmic reticulum"/>
    <property type="evidence" value="ECO:0007669"/>
    <property type="project" value="TreeGrafter"/>
</dbReference>
<dbReference type="SUPFAM" id="SSF56801">
    <property type="entry name" value="Acetyl-CoA synthetase-like"/>
    <property type="match status" value="1"/>
</dbReference>
<evidence type="ECO:0000256" key="2">
    <source>
        <dbReference type="ARBA" id="ARBA00022840"/>
    </source>
</evidence>
<evidence type="ECO:0000313" key="5">
    <source>
        <dbReference type="Proteomes" id="UP000769528"/>
    </source>
</evidence>
<organism evidence="4 5">
    <name type="scientific">Wickerhamomyces mucosus</name>
    <dbReference type="NCBI Taxonomy" id="1378264"/>
    <lineage>
        <taxon>Eukaryota</taxon>
        <taxon>Fungi</taxon>
        <taxon>Dikarya</taxon>
        <taxon>Ascomycota</taxon>
        <taxon>Saccharomycotina</taxon>
        <taxon>Saccharomycetes</taxon>
        <taxon>Phaffomycetales</taxon>
        <taxon>Wickerhamomycetaceae</taxon>
        <taxon>Wickerhamomyces</taxon>
    </lineage>
</organism>
<accession>A0A9P8TF82</accession>
<sequence length="721" mass="82083">MSSIVKTLDSIELKYPTKDRYRSYPLSNSKETTEYSQIYRHINVSEHEPLPQNFFHPELNTLSKIFKNSVQYFSNDDCLGHRELNGNNENKNSYKFFSYKEIEIRKNKIASGIIHCITTNPQYKQDTSYPDFIVSIFSPNRLEWILIDLATRDYSLPNTSLYSILGSSSSKYILETTKSPILFVDKDKIPLILKLKQNGGLVDLLYVVSFDDLQLNDNELVDQFNRLNIILIDLKKIEETGAKNLLPENYNPPTPDTTYTISFTSGTTGNPKGVVISNRSLLSSLVVIELGVNKPAFKLNEKSFRNNRDENGDQISTYCALPLAHIYERVIFNHSLSRGYKIGLISKGGPKFIFEDLKIIKPHIFCSVPRIHSRILEFLSKIFFNKFKIKENDLLTGNGDFNDNDILLIRKYLREKIGFDNVRLAVTGAAPLDSETIKILKDRLGIGFAVAYGSTEGSGAVSVGDAYLDEPNNSCGPISITSEIKIKDYSDLGYSIKDDPNFIKGELLIRGPQIFKEYYKNKEETDKNIDKDGFYHSGDIVKLQRSTGEIFVIDRIKNFFKLAQGEFITPEKVEIIYSAHNEGLISQIFIYGNSLRNYLVGIIGVTNENLLNIANLINIQPNKEDLSTGGLLEEINKIQNKRKLLILINKNLQDHNTTSSDSKLNSLEKLHNFILRIDPFKPTDGLVTPTFKFKRPQIIEFYKPILNELYNEGSLIKNSKL</sequence>
<dbReference type="InterPro" id="IPR000873">
    <property type="entry name" value="AMP-dep_synth/lig_dom"/>
</dbReference>
<dbReference type="PROSITE" id="PS00455">
    <property type="entry name" value="AMP_BINDING"/>
    <property type="match status" value="1"/>
</dbReference>
<dbReference type="OrthoDB" id="1700726at2759"/>
<keyword evidence="1" id="KW-0547">Nucleotide-binding</keyword>
<dbReference type="GO" id="GO:0005524">
    <property type="term" value="F:ATP binding"/>
    <property type="evidence" value="ECO:0007669"/>
    <property type="project" value="UniProtKB-KW"/>
</dbReference>
<dbReference type="PANTHER" id="PTHR43272:SF33">
    <property type="entry name" value="AMP-BINDING DOMAIN-CONTAINING PROTEIN-RELATED"/>
    <property type="match status" value="1"/>
</dbReference>
<evidence type="ECO:0000256" key="1">
    <source>
        <dbReference type="ARBA" id="ARBA00022741"/>
    </source>
</evidence>
<dbReference type="PANTHER" id="PTHR43272">
    <property type="entry name" value="LONG-CHAIN-FATTY-ACID--COA LIGASE"/>
    <property type="match status" value="1"/>
</dbReference>
<dbReference type="InterPro" id="IPR042099">
    <property type="entry name" value="ANL_N_sf"/>
</dbReference>
<feature type="domain" description="AMP-dependent synthetase/ligase" evidence="3">
    <location>
        <begin position="93"/>
        <end position="519"/>
    </location>
</feature>
<name>A0A9P8TF82_9ASCO</name>
<dbReference type="EMBL" id="JAEUBF010000637">
    <property type="protein sequence ID" value="KAH3676400.1"/>
    <property type="molecule type" value="Genomic_DNA"/>
</dbReference>
<dbReference type="GO" id="GO:0004467">
    <property type="term" value="F:long-chain fatty acid-CoA ligase activity"/>
    <property type="evidence" value="ECO:0007669"/>
    <property type="project" value="TreeGrafter"/>
</dbReference>
<keyword evidence="5" id="KW-1185">Reference proteome</keyword>
<dbReference type="InterPro" id="IPR020845">
    <property type="entry name" value="AMP-binding_CS"/>
</dbReference>
<proteinExistence type="predicted"/>